<feature type="region of interest" description="Disordered" evidence="1">
    <location>
        <begin position="171"/>
        <end position="215"/>
    </location>
</feature>
<evidence type="ECO:0000313" key="2">
    <source>
        <dbReference type="EMBL" id="KAJ7752157.1"/>
    </source>
</evidence>
<gene>
    <name evidence="2" type="ORF">B0H16DRAFT_1691231</name>
</gene>
<proteinExistence type="predicted"/>
<reference evidence="2" key="1">
    <citation type="submission" date="2023-03" db="EMBL/GenBank/DDBJ databases">
        <title>Massive genome expansion in bonnet fungi (Mycena s.s.) driven by repeated elements and novel gene families across ecological guilds.</title>
        <authorList>
            <consortium name="Lawrence Berkeley National Laboratory"/>
            <person name="Harder C.B."/>
            <person name="Miyauchi S."/>
            <person name="Viragh M."/>
            <person name="Kuo A."/>
            <person name="Thoen E."/>
            <person name="Andreopoulos B."/>
            <person name="Lu D."/>
            <person name="Skrede I."/>
            <person name="Drula E."/>
            <person name="Henrissat B."/>
            <person name="Morin E."/>
            <person name="Kohler A."/>
            <person name="Barry K."/>
            <person name="LaButti K."/>
            <person name="Morin E."/>
            <person name="Salamov A."/>
            <person name="Lipzen A."/>
            <person name="Mereny Z."/>
            <person name="Hegedus B."/>
            <person name="Baldrian P."/>
            <person name="Stursova M."/>
            <person name="Weitz H."/>
            <person name="Taylor A."/>
            <person name="Grigoriev I.V."/>
            <person name="Nagy L.G."/>
            <person name="Martin F."/>
            <person name="Kauserud H."/>
        </authorList>
    </citation>
    <scope>NUCLEOTIDE SEQUENCE</scope>
    <source>
        <strain evidence="2">CBHHK182m</strain>
    </source>
</reference>
<accession>A0AAD7NA32</accession>
<evidence type="ECO:0000313" key="3">
    <source>
        <dbReference type="Proteomes" id="UP001215598"/>
    </source>
</evidence>
<dbReference type="Proteomes" id="UP001215598">
    <property type="component" value="Unassembled WGS sequence"/>
</dbReference>
<organism evidence="2 3">
    <name type="scientific">Mycena metata</name>
    <dbReference type="NCBI Taxonomy" id="1033252"/>
    <lineage>
        <taxon>Eukaryota</taxon>
        <taxon>Fungi</taxon>
        <taxon>Dikarya</taxon>
        <taxon>Basidiomycota</taxon>
        <taxon>Agaricomycotina</taxon>
        <taxon>Agaricomycetes</taxon>
        <taxon>Agaricomycetidae</taxon>
        <taxon>Agaricales</taxon>
        <taxon>Marasmiineae</taxon>
        <taxon>Mycenaceae</taxon>
        <taxon>Mycena</taxon>
    </lineage>
</organism>
<keyword evidence="3" id="KW-1185">Reference proteome</keyword>
<dbReference type="AlphaFoldDB" id="A0AAD7NA32"/>
<evidence type="ECO:0000256" key="1">
    <source>
        <dbReference type="SAM" id="MobiDB-lite"/>
    </source>
</evidence>
<dbReference type="EMBL" id="JARKIB010000060">
    <property type="protein sequence ID" value="KAJ7752157.1"/>
    <property type="molecule type" value="Genomic_DNA"/>
</dbReference>
<feature type="compositionally biased region" description="Basic and acidic residues" evidence="1">
    <location>
        <begin position="171"/>
        <end position="195"/>
    </location>
</feature>
<protein>
    <submittedName>
        <fullName evidence="2">Uncharacterized protein</fullName>
    </submittedName>
</protein>
<comment type="caution">
    <text evidence="2">The sequence shown here is derived from an EMBL/GenBank/DDBJ whole genome shotgun (WGS) entry which is preliminary data.</text>
</comment>
<name>A0AAD7NA32_9AGAR</name>
<sequence length="215" mass="24493">MGHGLSSPNFSQNLSTPVQSQNFDILWKISDPLAPLRRQNSNIQGSRSISGPIPKVTDNFCRHFLFLPTWAELDRSIQGLSLSQEGRSMRNIRSYDQSRTKPILGDEQMSRSALLGTPQLSKGDRLTGLGLRDGNMSDTKHYAERELTGYKDQWRMMTLLWGAFWSTKCRSGTDRSEQQEETEPERVKGISKKQETTQSRTAVVGMAERELRRRD</sequence>